<dbReference type="SMART" id="SM00347">
    <property type="entry name" value="HTH_MARR"/>
    <property type="match status" value="1"/>
</dbReference>
<dbReference type="SUPFAM" id="SSF46785">
    <property type="entry name" value="Winged helix' DNA-binding domain"/>
    <property type="match status" value="1"/>
</dbReference>
<evidence type="ECO:0000313" key="8">
    <source>
        <dbReference type="Proteomes" id="UP000323274"/>
    </source>
</evidence>
<keyword evidence="4" id="KW-0238">DNA-binding</keyword>
<comment type="caution">
    <text evidence="7">The sequence shown here is derived from an EMBL/GenBank/DDBJ whole genome shotgun (WGS) entry which is preliminary data.</text>
</comment>
<dbReference type="InterPro" id="IPR055166">
    <property type="entry name" value="Transc_reg_Sar_Rot_HTH"/>
</dbReference>
<name>A0A5A5U343_LEUCI</name>
<evidence type="ECO:0000256" key="5">
    <source>
        <dbReference type="ARBA" id="ARBA00023163"/>
    </source>
</evidence>
<comment type="subcellular location">
    <subcellularLocation>
        <location evidence="1">Cytoplasm</location>
    </subcellularLocation>
</comment>
<dbReference type="GO" id="GO:0005737">
    <property type="term" value="C:cytoplasm"/>
    <property type="evidence" value="ECO:0007669"/>
    <property type="project" value="UniProtKB-SubCell"/>
</dbReference>
<dbReference type="PROSITE" id="PS50995">
    <property type="entry name" value="HTH_MARR_2"/>
    <property type="match status" value="1"/>
</dbReference>
<proteinExistence type="predicted"/>
<dbReference type="Gene3D" id="1.10.10.10">
    <property type="entry name" value="Winged helix-like DNA-binding domain superfamily/Winged helix DNA-binding domain"/>
    <property type="match status" value="1"/>
</dbReference>
<dbReference type="OMA" id="LENQLCH"/>
<accession>A0A5A5U343</accession>
<dbReference type="InterPro" id="IPR036388">
    <property type="entry name" value="WH-like_DNA-bd_sf"/>
</dbReference>
<sequence>MAKEQHLYDELCLSFYNTNRYFHRLYDRILDKYDLSYLQYMSLLLIHQQGQLKLMDIGLALDLSSNTLTPVIEKLVRKDWLVKQSNVADKRIKMLAMTEHKVALFNKILSDVEIMRHELLSLSGRPLAEVLHENQQLNDMLKRMLAEKEEK</sequence>
<dbReference type="PANTHER" id="PTHR33164">
    <property type="entry name" value="TRANSCRIPTIONAL REGULATOR, MARR FAMILY"/>
    <property type="match status" value="1"/>
</dbReference>
<protein>
    <submittedName>
        <fullName evidence="7">MarR family transcriptional regulator</fullName>
    </submittedName>
</protein>
<evidence type="ECO:0000313" key="7">
    <source>
        <dbReference type="EMBL" id="GDZ84365.1"/>
    </source>
</evidence>
<evidence type="ECO:0000256" key="1">
    <source>
        <dbReference type="ARBA" id="ARBA00004496"/>
    </source>
</evidence>
<dbReference type="InterPro" id="IPR000835">
    <property type="entry name" value="HTH_MarR-typ"/>
</dbReference>
<organism evidence="7 8">
    <name type="scientific">Leuconostoc citreum</name>
    <dbReference type="NCBI Taxonomy" id="33964"/>
    <lineage>
        <taxon>Bacteria</taxon>
        <taxon>Bacillati</taxon>
        <taxon>Bacillota</taxon>
        <taxon>Bacilli</taxon>
        <taxon>Lactobacillales</taxon>
        <taxon>Lactobacillaceae</taxon>
        <taxon>Leuconostoc</taxon>
    </lineage>
</organism>
<dbReference type="GeneID" id="61102961"/>
<dbReference type="AlphaFoldDB" id="A0A5A5U343"/>
<evidence type="ECO:0000256" key="2">
    <source>
        <dbReference type="ARBA" id="ARBA00022490"/>
    </source>
</evidence>
<dbReference type="GO" id="GO:0006950">
    <property type="term" value="P:response to stress"/>
    <property type="evidence" value="ECO:0007669"/>
    <property type="project" value="TreeGrafter"/>
</dbReference>
<dbReference type="Pfam" id="PF22381">
    <property type="entry name" value="Staph_reg_Sar_Rot"/>
    <property type="match status" value="1"/>
</dbReference>
<gene>
    <name evidence="7" type="ORF">LCIT_16070</name>
</gene>
<dbReference type="GO" id="GO:0003677">
    <property type="term" value="F:DNA binding"/>
    <property type="evidence" value="ECO:0007669"/>
    <property type="project" value="UniProtKB-KW"/>
</dbReference>
<dbReference type="PANTHER" id="PTHR33164:SF5">
    <property type="entry name" value="ORGANIC HYDROPEROXIDE RESISTANCE TRANSCRIPTIONAL REGULATOR"/>
    <property type="match status" value="1"/>
</dbReference>
<keyword evidence="2" id="KW-0963">Cytoplasm</keyword>
<dbReference type="InterPro" id="IPR036390">
    <property type="entry name" value="WH_DNA-bd_sf"/>
</dbReference>
<keyword evidence="5" id="KW-0804">Transcription</keyword>
<dbReference type="EMBL" id="BJJW01000010">
    <property type="protein sequence ID" value="GDZ84365.1"/>
    <property type="molecule type" value="Genomic_DNA"/>
</dbReference>
<reference evidence="7 8" key="1">
    <citation type="submission" date="2019-04" db="EMBL/GenBank/DDBJ databases">
        <title>A pseudo-fructophilic Leuconostoc citreum strain F192-5 isolated from peel of satsuma mandarin: the first report for isolation and characterization of strain-dependent fructophilic-like characteristics.</title>
        <authorList>
            <person name="Maeno S."/>
            <person name="Tanizawa Y."/>
            <person name="Kajikawa A."/>
            <person name="Kanesaki Y."/>
            <person name="Kubota E."/>
            <person name="Arita M."/>
            <person name="Leon D."/>
            <person name="Endo A."/>
        </authorList>
    </citation>
    <scope>NUCLEOTIDE SEQUENCE [LARGE SCALE GENOMIC DNA]</scope>
    <source>
        <strain evidence="7 8">F192-5</strain>
    </source>
</reference>
<evidence type="ECO:0000256" key="3">
    <source>
        <dbReference type="ARBA" id="ARBA00023015"/>
    </source>
</evidence>
<keyword evidence="3" id="KW-0805">Transcription regulation</keyword>
<feature type="domain" description="HTH marR-type" evidence="6">
    <location>
        <begin position="8"/>
        <end position="146"/>
    </location>
</feature>
<evidence type="ECO:0000259" key="6">
    <source>
        <dbReference type="PROSITE" id="PS50995"/>
    </source>
</evidence>
<dbReference type="InterPro" id="IPR039422">
    <property type="entry name" value="MarR/SlyA-like"/>
</dbReference>
<dbReference type="RefSeq" id="WP_004908556.1">
    <property type="nucleotide sequence ID" value="NZ_BJJW01000010.1"/>
</dbReference>
<dbReference type="GO" id="GO:0003700">
    <property type="term" value="F:DNA-binding transcription factor activity"/>
    <property type="evidence" value="ECO:0007669"/>
    <property type="project" value="InterPro"/>
</dbReference>
<evidence type="ECO:0000256" key="4">
    <source>
        <dbReference type="ARBA" id="ARBA00023125"/>
    </source>
</evidence>
<dbReference type="Proteomes" id="UP000323274">
    <property type="component" value="Unassembled WGS sequence"/>
</dbReference>